<evidence type="ECO:0000256" key="1">
    <source>
        <dbReference type="SAM" id="MobiDB-lite"/>
    </source>
</evidence>
<feature type="compositionally biased region" description="Basic residues" evidence="1">
    <location>
        <begin position="512"/>
        <end position="524"/>
    </location>
</feature>
<reference evidence="4" key="1">
    <citation type="submission" date="2025-08" db="UniProtKB">
        <authorList>
            <consortium name="RefSeq"/>
        </authorList>
    </citation>
    <scope>IDENTIFICATION</scope>
    <source>
        <tissue evidence="4">Testes</tissue>
    </source>
</reference>
<organism evidence="3 4">
    <name type="scientific">Saccoglossus kowalevskii</name>
    <name type="common">Acorn worm</name>
    <dbReference type="NCBI Taxonomy" id="10224"/>
    <lineage>
        <taxon>Eukaryota</taxon>
        <taxon>Metazoa</taxon>
        <taxon>Hemichordata</taxon>
        <taxon>Enteropneusta</taxon>
        <taxon>Harrimaniidae</taxon>
        <taxon>Saccoglossus</taxon>
    </lineage>
</organism>
<name>A0ABM0MFX5_SACKO</name>
<dbReference type="RefSeq" id="XP_006818916.1">
    <property type="nucleotide sequence ID" value="XM_006818853.1"/>
</dbReference>
<feature type="region of interest" description="Disordered" evidence="1">
    <location>
        <begin position="416"/>
        <end position="535"/>
    </location>
</feature>
<evidence type="ECO:0000259" key="2">
    <source>
        <dbReference type="Pfam" id="PF03399"/>
    </source>
</evidence>
<protein>
    <submittedName>
        <fullName evidence="4">Germinal-center associated nuclear protein-like</fullName>
    </submittedName>
</protein>
<dbReference type="InterPro" id="IPR005062">
    <property type="entry name" value="SAC3/GANP/THP3_conserved"/>
</dbReference>
<feature type="compositionally biased region" description="Basic and acidic residues" evidence="1">
    <location>
        <begin position="447"/>
        <end position="466"/>
    </location>
</feature>
<gene>
    <name evidence="4" type="primary">LOC102800747</name>
</gene>
<dbReference type="GeneID" id="102800747"/>
<feature type="compositionally biased region" description="Basic and acidic residues" evidence="1">
    <location>
        <begin position="477"/>
        <end position="500"/>
    </location>
</feature>
<feature type="domain" description="SAC3/GANP/THP3 conserved" evidence="2">
    <location>
        <begin position="13"/>
        <end position="300"/>
    </location>
</feature>
<dbReference type="Proteomes" id="UP000694865">
    <property type="component" value="Unplaced"/>
</dbReference>
<proteinExistence type="predicted"/>
<dbReference type="Pfam" id="PF03399">
    <property type="entry name" value="SAC3_GANP"/>
    <property type="match status" value="1"/>
</dbReference>
<evidence type="ECO:0000313" key="4">
    <source>
        <dbReference type="RefSeq" id="XP_006818916.1"/>
    </source>
</evidence>
<evidence type="ECO:0000313" key="3">
    <source>
        <dbReference type="Proteomes" id="UP000694865"/>
    </source>
</evidence>
<dbReference type="InterPro" id="IPR045107">
    <property type="entry name" value="SAC3/GANP/THP3"/>
</dbReference>
<sequence>MAEDVKVGRCLDMCPPQERMVRQEQRRLHPLEIVPGSQQRLRPATDAASAVKEYTRSAAGKLESTEEELRPPDVLMKTIQYLLQKIVTREDVPYRDIYDFVFDRLRSVRQDMVIQQLAPRYTVAILQPIIRFHLYSGYRLCEEPIMNFDPHINKTHTQECLKKLLVCYEEYEHSFDSQVEFEVLYLLYNLGSMEALSHVLSLPEHIRIHEDMKFALDLSKAFLENNFVRLFTLLPNSTALQACAVQQNLLHIKSKALQVVSTGFSSKNTRFPVSILTKWLDFTEELHTIEFCQHHGLIVENNFVHLMKTAFKIPQSYNSTMMKKSCHFIDGKVKNGVNLFQGNDMREFYSSNATKQSGGVSVREDVDHGGNISDSDICRGRLTEECMSEMFASKCQLGLDVGSCGRLRGKFRRNYERLPEHTNQQSLNGERNMGHSVCSQRRGYWHGRRDDRNEVDKYGNDIDKKQQNSGSDYLIDQEIRIGTKSRIEDDKDNNQNKVESDDIPGNVYKGNLRGRGRWRGRSRGRGSNPNDYKQF</sequence>
<dbReference type="PANTHER" id="PTHR12436:SF38">
    <property type="entry name" value="SAC3 DOMAIN-CONTAINING PROTEIN 1"/>
    <property type="match status" value="1"/>
</dbReference>
<dbReference type="Gene3D" id="1.25.40.990">
    <property type="match status" value="1"/>
</dbReference>
<accession>A0ABM0MFX5</accession>
<keyword evidence="3" id="KW-1185">Reference proteome</keyword>
<dbReference type="PANTHER" id="PTHR12436">
    <property type="entry name" value="80 KDA MCM3-ASSOCIATED PROTEIN"/>
    <property type="match status" value="1"/>
</dbReference>